<sequence>MKEKVVNLMKEKLNITKAVSDYKKLTISDKDNLWSAYKKLAAYLTANHEFTEEEYKEIVRSTIAQSFDASKITSIKKTDKSILARSDLATISVKSKKIARAKDKRWEQHIYEINVDNLYFNKKRKTKISVIKVIVDPDFIFKPDTYHHFFYRLSDGKELGGSYDILMFANLTYDYGYQEIKDQFSKFLNPVLWNQFKSTSLFDNLFDERYGKDRFSQRYLNTEEIVKRAVNLNPVNFSDFEEDNTFLPETRYYSIRSRINARYIDSTDEYIVEYLITEEALKNTYDISTPEEMKNNCRMLIYKRRYNDALYSCLFMKKLNEFLRQTKSVIVQFQYEIDQTKALHAKFYQEKKNINKQTLQVMDDLKDQLSKRVSAVEIDNEVDLDRLNDIKVELNQTLDLLPTAANSAKPILRFRKLRNHKALGIYAFVNNTIAVDFRSSDHGSEEKGKGGFNIGLQSLIHEYGHFLDYNNAPSDQITLSLTEGFSLILASATAMLSKLKVKKYGYLSTPTEVFARAFELYVSDCGLDNDFISDPENYNSGRLDRYLCFKNVRQDIIIYFDKLFPSLRGNIQKYNQLVKAGQTSASIPTNVSDKKVDSNKSVEKAENDKTSDSSISKPVIDITVNKEEQVYQTTLF</sequence>
<evidence type="ECO:0000313" key="3">
    <source>
        <dbReference type="EMBL" id="MES5148451.1"/>
    </source>
</evidence>
<feature type="domain" description="Large polyvalent protein-associated" evidence="2">
    <location>
        <begin position="502"/>
        <end position="568"/>
    </location>
</feature>
<evidence type="ECO:0000313" key="4">
    <source>
        <dbReference type="Proteomes" id="UP001434419"/>
    </source>
</evidence>
<feature type="region of interest" description="Disordered" evidence="1">
    <location>
        <begin position="589"/>
        <end position="614"/>
    </location>
</feature>
<dbReference type="RefSeq" id="WP_353579804.1">
    <property type="nucleotide sequence ID" value="NZ_JBETVU010000007.1"/>
</dbReference>
<feature type="compositionally biased region" description="Basic and acidic residues" evidence="1">
    <location>
        <begin position="592"/>
        <end position="611"/>
    </location>
</feature>
<keyword evidence="4" id="KW-1185">Reference proteome</keyword>
<reference evidence="3" key="1">
    <citation type="submission" date="2024-06" db="EMBL/GenBank/DDBJ databases">
        <title>Vaginal Lactobacillus fatty acid response mechanisms reveal a metabolite-targeted strategy for bacterial vaginosis treatment.</title>
        <authorList>
            <person name="Zhu M."/>
            <person name="Blainey P.C."/>
            <person name="Bloom S.M."/>
            <person name="Kwon D.S."/>
        </authorList>
    </citation>
    <scope>NUCLEOTIDE SEQUENCE</scope>
    <source>
        <strain evidence="3">194_F1_1</strain>
    </source>
</reference>
<organism evidence="3 4">
    <name type="scientific">Lactobacillus crispatus</name>
    <dbReference type="NCBI Taxonomy" id="47770"/>
    <lineage>
        <taxon>Bacteria</taxon>
        <taxon>Bacillati</taxon>
        <taxon>Bacillota</taxon>
        <taxon>Bacilli</taxon>
        <taxon>Lactobacillales</taxon>
        <taxon>Lactobacillaceae</taxon>
        <taxon>Lactobacillus</taxon>
    </lineage>
</organism>
<dbReference type="InterPro" id="IPR024079">
    <property type="entry name" value="MetalloPept_cat_dom_sf"/>
</dbReference>
<proteinExistence type="predicted"/>
<dbReference type="Gene3D" id="3.40.390.10">
    <property type="entry name" value="Collagenase (Catalytic Domain)"/>
    <property type="match status" value="1"/>
</dbReference>
<accession>A0ABV2B5B6</accession>
<comment type="caution">
    <text evidence="3">The sequence shown here is derived from an EMBL/GenBank/DDBJ whole genome shotgun (WGS) entry which is preliminary data.</text>
</comment>
<evidence type="ECO:0000256" key="1">
    <source>
        <dbReference type="SAM" id="MobiDB-lite"/>
    </source>
</evidence>
<evidence type="ECO:0000259" key="2">
    <source>
        <dbReference type="Pfam" id="PF18796"/>
    </source>
</evidence>
<dbReference type="EMBL" id="JBETVU010000007">
    <property type="protein sequence ID" value="MES5148451.1"/>
    <property type="molecule type" value="Genomic_DNA"/>
</dbReference>
<dbReference type="SUPFAM" id="SSF55486">
    <property type="entry name" value="Metalloproteases ('zincins'), catalytic domain"/>
    <property type="match status" value="1"/>
</dbReference>
<dbReference type="Pfam" id="PF18796">
    <property type="entry name" value="LPD1"/>
    <property type="match status" value="1"/>
</dbReference>
<name>A0ABV2B5B6_9LACO</name>
<dbReference type="InterPro" id="IPR041047">
    <property type="entry name" value="LPD1"/>
</dbReference>
<protein>
    <submittedName>
        <fullName evidence="3">LPD1 domain-containing protein</fullName>
    </submittedName>
</protein>
<dbReference type="Proteomes" id="UP001434419">
    <property type="component" value="Unassembled WGS sequence"/>
</dbReference>
<gene>
    <name evidence="3" type="ORF">ABVC42_00555</name>
</gene>